<dbReference type="AlphaFoldDB" id="A0A9E2L969"/>
<evidence type="ECO:0000256" key="7">
    <source>
        <dbReference type="ARBA" id="ARBA00022679"/>
    </source>
</evidence>
<evidence type="ECO:0000313" key="20">
    <source>
        <dbReference type="EMBL" id="MBU3853763.1"/>
    </source>
</evidence>
<keyword evidence="6 14" id="KW-0597">Phosphoprotein</keyword>
<evidence type="ECO:0000259" key="18">
    <source>
        <dbReference type="PROSITE" id="PS50110"/>
    </source>
</evidence>
<feature type="domain" description="HPt" evidence="19">
    <location>
        <begin position="730"/>
        <end position="829"/>
    </location>
</feature>
<dbReference type="InterPro" id="IPR003594">
    <property type="entry name" value="HATPase_dom"/>
</dbReference>
<dbReference type="CDD" id="cd16922">
    <property type="entry name" value="HATPase_EvgS-ArcB-TorS-like"/>
    <property type="match status" value="1"/>
</dbReference>
<dbReference type="PANTHER" id="PTHR43047">
    <property type="entry name" value="TWO-COMPONENT HISTIDINE PROTEIN KINASE"/>
    <property type="match status" value="1"/>
</dbReference>
<dbReference type="PROSITE" id="PS50110">
    <property type="entry name" value="RESPONSE_REGULATORY"/>
    <property type="match status" value="1"/>
</dbReference>
<evidence type="ECO:0000256" key="2">
    <source>
        <dbReference type="ARBA" id="ARBA00004429"/>
    </source>
</evidence>
<dbReference type="GO" id="GO:0005886">
    <property type="term" value="C:plasma membrane"/>
    <property type="evidence" value="ECO:0007669"/>
    <property type="project" value="UniProtKB-SubCell"/>
</dbReference>
<dbReference type="SUPFAM" id="SSF55874">
    <property type="entry name" value="ATPase domain of HSP90 chaperone/DNA topoisomerase II/histidine kinase"/>
    <property type="match status" value="1"/>
</dbReference>
<dbReference type="InterPro" id="IPR005467">
    <property type="entry name" value="His_kinase_dom"/>
</dbReference>
<feature type="modified residue" description="4-aspartylphosphate" evidence="14">
    <location>
        <position position="628"/>
    </location>
</feature>
<feature type="domain" description="Histidine kinase" evidence="17">
    <location>
        <begin position="342"/>
        <end position="556"/>
    </location>
</feature>
<dbReference type="EMBL" id="JAHLFU010000175">
    <property type="protein sequence ID" value="MBU3853763.1"/>
    <property type="molecule type" value="Genomic_DNA"/>
</dbReference>
<evidence type="ECO:0000256" key="6">
    <source>
        <dbReference type="ARBA" id="ARBA00022553"/>
    </source>
</evidence>
<evidence type="ECO:0000256" key="9">
    <source>
        <dbReference type="ARBA" id="ARBA00022777"/>
    </source>
</evidence>
<dbReference type="PROSITE" id="PS50109">
    <property type="entry name" value="HIS_KIN"/>
    <property type="match status" value="1"/>
</dbReference>
<dbReference type="Pfam" id="PF00512">
    <property type="entry name" value="HisKA"/>
    <property type="match status" value="1"/>
</dbReference>
<keyword evidence="11 16" id="KW-1133">Transmembrane helix</keyword>
<keyword evidence="12 16" id="KW-0472">Membrane</keyword>
<feature type="domain" description="Response regulatory" evidence="18">
    <location>
        <begin position="575"/>
        <end position="696"/>
    </location>
</feature>
<name>A0A9E2L969_9BACT</name>
<dbReference type="InterPro" id="IPR001789">
    <property type="entry name" value="Sig_transdc_resp-reg_receiver"/>
</dbReference>
<evidence type="ECO:0000256" key="8">
    <source>
        <dbReference type="ARBA" id="ARBA00022692"/>
    </source>
</evidence>
<dbReference type="Gene3D" id="1.10.287.130">
    <property type="match status" value="1"/>
</dbReference>
<protein>
    <recommendedName>
        <fullName evidence="3">histidine kinase</fullName>
        <ecNumber evidence="3">2.7.13.3</ecNumber>
    </recommendedName>
</protein>
<comment type="subcellular location">
    <subcellularLocation>
        <location evidence="2">Cell inner membrane</location>
        <topology evidence="2">Multi-pass membrane protein</topology>
    </subcellularLocation>
</comment>
<dbReference type="SUPFAM" id="SSF47226">
    <property type="entry name" value="Histidine-containing phosphotransfer domain, HPT domain"/>
    <property type="match status" value="1"/>
</dbReference>
<feature type="transmembrane region" description="Helical" evidence="16">
    <location>
        <begin position="6"/>
        <end position="28"/>
    </location>
</feature>
<dbReference type="InterPro" id="IPR036097">
    <property type="entry name" value="HisK_dim/P_sf"/>
</dbReference>
<proteinExistence type="predicted"/>
<dbReference type="Gene3D" id="1.20.120.160">
    <property type="entry name" value="HPT domain"/>
    <property type="match status" value="1"/>
</dbReference>
<feature type="coiled-coil region" evidence="15">
    <location>
        <begin position="315"/>
        <end position="342"/>
    </location>
</feature>
<keyword evidence="10" id="KW-0547">Nucleotide-binding</keyword>
<evidence type="ECO:0000256" key="12">
    <source>
        <dbReference type="ARBA" id="ARBA00023136"/>
    </source>
</evidence>
<reference evidence="20" key="2">
    <citation type="submission" date="2021-04" db="EMBL/GenBank/DDBJ databases">
        <authorList>
            <person name="Gilroy R."/>
        </authorList>
    </citation>
    <scope>NUCLEOTIDE SEQUENCE</scope>
    <source>
        <strain evidence="20">G3-2149</strain>
    </source>
</reference>
<evidence type="ECO:0000256" key="4">
    <source>
        <dbReference type="ARBA" id="ARBA00022475"/>
    </source>
</evidence>
<dbReference type="SUPFAM" id="SSF52172">
    <property type="entry name" value="CheY-like"/>
    <property type="match status" value="1"/>
</dbReference>
<dbReference type="CDD" id="cd00082">
    <property type="entry name" value="HisKA"/>
    <property type="match status" value="1"/>
</dbReference>
<sequence length="835" mass="94882">MRLGTSIKVAFGYVILILLLMVSIFYIYDKLMLLERSQEAERTITERRRAVNTVVSRLYEAEIVAQYVSIGQIPNSQAYQEAMKQACRAIDSLRVVFTDENQRLRLDTLKDLLGQKEKNMRSLLHLVNDSKENLAYKTQIKKMIAQQDTVVNQPKIQKKVVTNNQSYVVKQKKKRFIQRLVEAFSPAKEDSTEVNKVVQEVYIDTVQQEAYNAADTLVNILQRAEDSMLMQKSHRTDLIRNRLKEQQAAGALLSLKVSQMLETIEQEEQQLLNRRMQREALIRQKAILTLAIISVSAVLLALVFSFIVWRDITQSNHYRKELEKAKKRAEDLLQVRERLMLTITHDIKAPVGSILGYIDLLSRLLKEKRSQFYLENMRSSAQHLLRLVTSLLDFHRLDANKMDIQSVAFNPKQLFDTLFVSFVPLAHKKGLEISADLDEALNGSFSGDPFRIRQITDNLLSNALKFTEKGSITLQVKLEEPLIHIAVKDTGCGMSLEEQGKVFKAFTRLSSAQGQEGFGLGLSITQKLVELLGGSIRIGSHVGHGTTFHVYLPLQREEIPAQSDEEMPLLSGKLRVVMIDDDRIQMQLNRAMFESALGDQKLELTCCHTFEELFEAFRHHDYDLLFTDIQMPGMNGFELLKSVRALSGTCGQHIPVVAITARSDVSENDFVAHGFAASLYKPFNAVELVKVVERVIGMSTGVKISERENMSAYTETALDFKNLLAFADGDQDASRQILETFVTESRQNVALMEQALEKKDISRIGEIAHKMLPSYTMLGAHEVCKSLKVLETKRTMSSVIHEDEKEKIKNLIQQILEIIKEGEQEVSLISKNLEK</sequence>
<keyword evidence="15" id="KW-0175">Coiled coil</keyword>
<dbReference type="Pfam" id="PF01627">
    <property type="entry name" value="Hpt"/>
    <property type="match status" value="1"/>
</dbReference>
<dbReference type="FunFam" id="1.10.287.130:FF:000120">
    <property type="entry name" value="RteA, two-component system histidine kinase, with response regulator receiver domain"/>
    <property type="match status" value="1"/>
</dbReference>
<dbReference type="InterPro" id="IPR011006">
    <property type="entry name" value="CheY-like_superfamily"/>
</dbReference>
<comment type="catalytic activity">
    <reaction evidence="1">
        <text>ATP + protein L-histidine = ADP + protein N-phospho-L-histidine.</text>
        <dbReference type="EC" id="2.7.13.3"/>
    </reaction>
</comment>
<dbReference type="PANTHER" id="PTHR43047:SF72">
    <property type="entry name" value="OSMOSENSING HISTIDINE PROTEIN KINASE SLN1"/>
    <property type="match status" value="1"/>
</dbReference>
<evidence type="ECO:0000313" key="21">
    <source>
        <dbReference type="Proteomes" id="UP000823865"/>
    </source>
</evidence>
<evidence type="ECO:0000259" key="17">
    <source>
        <dbReference type="PROSITE" id="PS50109"/>
    </source>
</evidence>
<dbReference type="Pfam" id="PF00072">
    <property type="entry name" value="Response_reg"/>
    <property type="match status" value="1"/>
</dbReference>
<feature type="modified residue" description="Phosphohistidine" evidence="13">
    <location>
        <position position="769"/>
    </location>
</feature>
<dbReference type="GO" id="GO:0000155">
    <property type="term" value="F:phosphorelay sensor kinase activity"/>
    <property type="evidence" value="ECO:0007669"/>
    <property type="project" value="InterPro"/>
</dbReference>
<keyword evidence="5" id="KW-0997">Cell inner membrane</keyword>
<evidence type="ECO:0000256" key="16">
    <source>
        <dbReference type="SAM" id="Phobius"/>
    </source>
</evidence>
<dbReference type="InterPro" id="IPR008207">
    <property type="entry name" value="Sig_transdc_His_kin_Hpt_dom"/>
</dbReference>
<evidence type="ECO:0000256" key="14">
    <source>
        <dbReference type="PROSITE-ProRule" id="PRU00169"/>
    </source>
</evidence>
<evidence type="ECO:0000256" key="5">
    <source>
        <dbReference type="ARBA" id="ARBA00022519"/>
    </source>
</evidence>
<keyword evidence="7" id="KW-0808">Transferase</keyword>
<dbReference type="InterPro" id="IPR036641">
    <property type="entry name" value="HPT_dom_sf"/>
</dbReference>
<gene>
    <name evidence="20" type="ORF">H9789_08120</name>
</gene>
<evidence type="ECO:0000256" key="1">
    <source>
        <dbReference type="ARBA" id="ARBA00000085"/>
    </source>
</evidence>
<dbReference type="PRINTS" id="PR00344">
    <property type="entry name" value="BCTRLSENSOR"/>
</dbReference>
<keyword evidence="8 16" id="KW-0812">Transmembrane</keyword>
<keyword evidence="4" id="KW-1003">Cell membrane</keyword>
<evidence type="ECO:0000256" key="15">
    <source>
        <dbReference type="SAM" id="Coils"/>
    </source>
</evidence>
<evidence type="ECO:0000256" key="3">
    <source>
        <dbReference type="ARBA" id="ARBA00012438"/>
    </source>
</evidence>
<dbReference type="EC" id="2.7.13.3" evidence="3"/>
<keyword evidence="9" id="KW-0418">Kinase</keyword>
<feature type="transmembrane region" description="Helical" evidence="16">
    <location>
        <begin position="286"/>
        <end position="309"/>
    </location>
</feature>
<dbReference type="Pfam" id="PF02518">
    <property type="entry name" value="HATPase_c"/>
    <property type="match status" value="1"/>
</dbReference>
<organism evidence="20 21">
    <name type="scientific">Candidatus Paraprevotella stercoravium</name>
    <dbReference type="NCBI Taxonomy" id="2838725"/>
    <lineage>
        <taxon>Bacteria</taxon>
        <taxon>Pseudomonadati</taxon>
        <taxon>Bacteroidota</taxon>
        <taxon>Bacteroidia</taxon>
        <taxon>Bacteroidales</taxon>
        <taxon>Prevotellaceae</taxon>
        <taxon>Paraprevotella</taxon>
    </lineage>
</organism>
<keyword evidence="10" id="KW-0067">ATP-binding</keyword>
<comment type="caution">
    <text evidence="20">The sequence shown here is derived from an EMBL/GenBank/DDBJ whole genome shotgun (WGS) entry which is preliminary data.</text>
</comment>
<evidence type="ECO:0000256" key="10">
    <source>
        <dbReference type="ARBA" id="ARBA00022840"/>
    </source>
</evidence>
<evidence type="ECO:0000256" key="11">
    <source>
        <dbReference type="ARBA" id="ARBA00022989"/>
    </source>
</evidence>
<dbReference type="GO" id="GO:0009927">
    <property type="term" value="F:histidine phosphotransfer kinase activity"/>
    <property type="evidence" value="ECO:0007669"/>
    <property type="project" value="TreeGrafter"/>
</dbReference>
<evidence type="ECO:0000256" key="13">
    <source>
        <dbReference type="PROSITE-ProRule" id="PRU00110"/>
    </source>
</evidence>
<dbReference type="InterPro" id="IPR036890">
    <property type="entry name" value="HATPase_C_sf"/>
</dbReference>
<dbReference type="Proteomes" id="UP000823865">
    <property type="component" value="Unassembled WGS sequence"/>
</dbReference>
<dbReference type="SMART" id="SM00388">
    <property type="entry name" value="HisKA"/>
    <property type="match status" value="1"/>
</dbReference>
<dbReference type="InterPro" id="IPR003661">
    <property type="entry name" value="HisK_dim/P_dom"/>
</dbReference>
<dbReference type="SMART" id="SM00448">
    <property type="entry name" value="REC"/>
    <property type="match status" value="1"/>
</dbReference>
<reference evidence="20" key="1">
    <citation type="journal article" date="2021" name="PeerJ">
        <title>Extensive microbial diversity within the chicken gut microbiome revealed by metagenomics and culture.</title>
        <authorList>
            <person name="Gilroy R."/>
            <person name="Ravi A."/>
            <person name="Getino M."/>
            <person name="Pursley I."/>
            <person name="Horton D.L."/>
            <person name="Alikhan N.F."/>
            <person name="Baker D."/>
            <person name="Gharbi K."/>
            <person name="Hall N."/>
            <person name="Watson M."/>
            <person name="Adriaenssens E.M."/>
            <person name="Foster-Nyarko E."/>
            <person name="Jarju S."/>
            <person name="Secka A."/>
            <person name="Antonio M."/>
            <person name="Oren A."/>
            <person name="Chaudhuri R.R."/>
            <person name="La Ragione R."/>
            <person name="Hildebrand F."/>
            <person name="Pallen M.J."/>
        </authorList>
    </citation>
    <scope>NUCLEOTIDE SEQUENCE</scope>
    <source>
        <strain evidence="20">G3-2149</strain>
    </source>
</reference>
<dbReference type="Gene3D" id="3.40.50.2300">
    <property type="match status" value="1"/>
</dbReference>
<evidence type="ECO:0000259" key="19">
    <source>
        <dbReference type="PROSITE" id="PS50894"/>
    </source>
</evidence>
<dbReference type="SMART" id="SM00387">
    <property type="entry name" value="HATPase_c"/>
    <property type="match status" value="1"/>
</dbReference>
<accession>A0A9E2L969</accession>
<dbReference type="SUPFAM" id="SSF47384">
    <property type="entry name" value="Homodimeric domain of signal transducing histidine kinase"/>
    <property type="match status" value="1"/>
</dbReference>
<dbReference type="Gene3D" id="3.30.565.10">
    <property type="entry name" value="Histidine kinase-like ATPase, C-terminal domain"/>
    <property type="match status" value="1"/>
</dbReference>
<dbReference type="PROSITE" id="PS50894">
    <property type="entry name" value="HPT"/>
    <property type="match status" value="1"/>
</dbReference>
<dbReference type="InterPro" id="IPR004358">
    <property type="entry name" value="Sig_transdc_His_kin-like_C"/>
</dbReference>